<evidence type="ECO:0000313" key="1">
    <source>
        <dbReference type="EMBL" id="AFQ96775.1"/>
    </source>
</evidence>
<dbReference type="Proteomes" id="UP000003802">
    <property type="component" value="Segment"/>
</dbReference>
<sequence>MTHKVSLNSLVLDFKRTNEGKGVQAQRALTGLVAFALAYAADLPNNGQMGASEVVGLKLRPIMRNIVSDVNELYCVDLGTIEDLTVGLYCNRYNQVWGGRFALDSFSVKEIFHDAVGEDVWDTVGLWIERFAEAVNFYIAETRGQIS</sequence>
<protein>
    <submittedName>
        <fullName evidence="1">Uncharacterized protein</fullName>
    </submittedName>
</protein>
<dbReference type="EMBL" id="JX316028">
    <property type="protein sequence ID" value="AFQ96775.1"/>
    <property type="molecule type" value="Genomic_DNA"/>
</dbReference>
<dbReference type="GeneID" id="14297391"/>
<proteinExistence type="predicted"/>
<dbReference type="KEGG" id="vg:14297391"/>
<accession>J7KKV7</accession>
<keyword evidence="2" id="KW-1185">Reference proteome</keyword>
<name>J7KKV7_9CAUD</name>
<evidence type="ECO:0000313" key="2">
    <source>
        <dbReference type="Proteomes" id="UP000003802"/>
    </source>
</evidence>
<dbReference type="RefSeq" id="YP_007237880.1">
    <property type="nucleotide sequence ID" value="NC_019929.1"/>
</dbReference>
<reference evidence="1 2" key="1">
    <citation type="journal article" date="2012" name="J. Virol.">
        <title>Complete Genomic Sequence of Erwinia amylovora Phage PhiEaH2.</title>
        <authorList>
            <person name="Domotor D."/>
            <person name="Becsagh P."/>
            <person name="Rakhely G."/>
            <person name="Schneider G."/>
            <person name="Kovacs T."/>
        </authorList>
    </citation>
    <scope>NUCLEOTIDE SEQUENCE [LARGE SCALE GENOMIC DNA]</scope>
</reference>
<organism evidence="1 2">
    <name type="scientific">Erwinia phage phiEaH2</name>
    <dbReference type="NCBI Taxonomy" id="1029988"/>
    <lineage>
        <taxon>Viruses</taxon>
        <taxon>Duplodnaviria</taxon>
        <taxon>Heunggongvirae</taxon>
        <taxon>Uroviricota</taxon>
        <taxon>Caudoviricetes</taxon>
        <taxon>Chimalliviridae</taxon>
        <taxon>Erskinevirus</taxon>
        <taxon>Erskinevirus EaH2</taxon>
    </lineage>
</organism>